<dbReference type="EMBL" id="BSYR01000056">
    <property type="protein sequence ID" value="GMJ10487.1"/>
    <property type="molecule type" value="Genomic_DNA"/>
</dbReference>
<dbReference type="CDD" id="cd11072">
    <property type="entry name" value="CYP71-like"/>
    <property type="match status" value="1"/>
</dbReference>
<name>A0A9W7JC76_HIBTR</name>
<dbReference type="GO" id="GO:0016705">
    <property type="term" value="F:oxidoreductase activity, acting on paired donors, with incorporation or reduction of molecular oxygen"/>
    <property type="evidence" value="ECO:0007669"/>
    <property type="project" value="InterPro"/>
</dbReference>
<dbReference type="SUPFAM" id="SSF48264">
    <property type="entry name" value="Cytochrome P450"/>
    <property type="match status" value="1"/>
</dbReference>
<dbReference type="Proteomes" id="UP001165190">
    <property type="component" value="Unassembled WGS sequence"/>
</dbReference>
<dbReference type="Pfam" id="PF00067">
    <property type="entry name" value="p450"/>
    <property type="match status" value="1"/>
</dbReference>
<comment type="caution">
    <text evidence="7">The sequence shown here is derived from an EMBL/GenBank/DDBJ whole genome shotgun (WGS) entry which is preliminary data.</text>
</comment>
<dbReference type="Gene3D" id="1.10.630.10">
    <property type="entry name" value="Cytochrome P450"/>
    <property type="match status" value="1"/>
</dbReference>
<dbReference type="InterPro" id="IPR036396">
    <property type="entry name" value="Cyt_P450_sf"/>
</dbReference>
<keyword evidence="4 5" id="KW-0349">Heme</keyword>
<dbReference type="InterPro" id="IPR001128">
    <property type="entry name" value="Cyt_P450"/>
</dbReference>
<keyword evidence="5" id="KW-0560">Oxidoreductase</keyword>
<dbReference type="InterPro" id="IPR017972">
    <property type="entry name" value="Cyt_P450_CS"/>
</dbReference>
<feature type="transmembrane region" description="Helical" evidence="6">
    <location>
        <begin position="214"/>
        <end position="233"/>
    </location>
</feature>
<keyword evidence="6" id="KW-0812">Transmembrane</keyword>
<evidence type="ECO:0000256" key="2">
    <source>
        <dbReference type="ARBA" id="ARBA00022723"/>
    </source>
</evidence>
<feature type="transmembrane region" description="Helical" evidence="6">
    <location>
        <begin position="6"/>
        <end position="28"/>
    </location>
</feature>
<comment type="similarity">
    <text evidence="1 5">Belongs to the cytochrome P450 family.</text>
</comment>
<dbReference type="AlphaFoldDB" id="A0A9W7JC76"/>
<gene>
    <name evidence="7" type="ORF">HRI_004717900</name>
</gene>
<organism evidence="7 8">
    <name type="scientific">Hibiscus trionum</name>
    <name type="common">Flower of an hour</name>
    <dbReference type="NCBI Taxonomy" id="183268"/>
    <lineage>
        <taxon>Eukaryota</taxon>
        <taxon>Viridiplantae</taxon>
        <taxon>Streptophyta</taxon>
        <taxon>Embryophyta</taxon>
        <taxon>Tracheophyta</taxon>
        <taxon>Spermatophyta</taxon>
        <taxon>Magnoliopsida</taxon>
        <taxon>eudicotyledons</taxon>
        <taxon>Gunneridae</taxon>
        <taxon>Pentapetalae</taxon>
        <taxon>rosids</taxon>
        <taxon>malvids</taxon>
        <taxon>Malvales</taxon>
        <taxon>Malvaceae</taxon>
        <taxon>Malvoideae</taxon>
        <taxon>Hibiscus</taxon>
    </lineage>
</organism>
<keyword evidence="6" id="KW-0472">Membrane</keyword>
<reference evidence="7" key="1">
    <citation type="submission" date="2023-05" db="EMBL/GenBank/DDBJ databases">
        <title>Genome and transcriptome analyses reveal genes involved in the formation of fine ridges on petal epidermal cells in Hibiscus trionum.</title>
        <authorList>
            <person name="Koshimizu S."/>
            <person name="Masuda S."/>
            <person name="Ishii T."/>
            <person name="Shirasu K."/>
            <person name="Hoshino A."/>
            <person name="Arita M."/>
        </authorList>
    </citation>
    <scope>NUCLEOTIDE SEQUENCE</scope>
    <source>
        <strain evidence="7">Hamamatsu line</strain>
    </source>
</reference>
<evidence type="ECO:0000256" key="6">
    <source>
        <dbReference type="SAM" id="Phobius"/>
    </source>
</evidence>
<dbReference type="PRINTS" id="PR00385">
    <property type="entry name" value="P450"/>
</dbReference>
<evidence type="ECO:0000313" key="8">
    <source>
        <dbReference type="Proteomes" id="UP001165190"/>
    </source>
</evidence>
<dbReference type="GO" id="GO:0005506">
    <property type="term" value="F:iron ion binding"/>
    <property type="evidence" value="ECO:0007669"/>
    <property type="project" value="InterPro"/>
</dbReference>
<dbReference type="OrthoDB" id="1470350at2759"/>
<evidence type="ECO:0000313" key="7">
    <source>
        <dbReference type="EMBL" id="GMJ10487.1"/>
    </source>
</evidence>
<keyword evidence="8" id="KW-1185">Reference proteome</keyword>
<dbReference type="GO" id="GO:0020037">
    <property type="term" value="F:heme binding"/>
    <property type="evidence" value="ECO:0007669"/>
    <property type="project" value="InterPro"/>
</dbReference>
<keyword evidence="2 4" id="KW-0479">Metal-binding</keyword>
<dbReference type="PANTHER" id="PTHR47955">
    <property type="entry name" value="CYTOCHROME P450 FAMILY 71 PROTEIN"/>
    <property type="match status" value="1"/>
</dbReference>
<dbReference type="FunFam" id="1.10.630.10:FF:000011">
    <property type="entry name" value="Cytochrome P450 83B1"/>
    <property type="match status" value="1"/>
</dbReference>
<keyword evidence="5" id="KW-0503">Monooxygenase</keyword>
<accession>A0A9W7JC76</accession>
<dbReference type="InterPro" id="IPR002401">
    <property type="entry name" value="Cyt_P450_E_grp-I"/>
</dbReference>
<proteinExistence type="inferred from homology"/>
<dbReference type="GO" id="GO:0004497">
    <property type="term" value="F:monooxygenase activity"/>
    <property type="evidence" value="ECO:0007669"/>
    <property type="project" value="UniProtKB-KW"/>
</dbReference>
<evidence type="ECO:0000256" key="4">
    <source>
        <dbReference type="PIRSR" id="PIRSR602401-1"/>
    </source>
</evidence>
<evidence type="ECO:0000256" key="1">
    <source>
        <dbReference type="ARBA" id="ARBA00010617"/>
    </source>
</evidence>
<dbReference type="PROSITE" id="PS00086">
    <property type="entry name" value="CYTOCHROME_P450"/>
    <property type="match status" value="1"/>
</dbReference>
<dbReference type="PRINTS" id="PR00463">
    <property type="entry name" value="EP450I"/>
</dbReference>
<keyword evidence="3 4" id="KW-0408">Iron</keyword>
<protein>
    <submittedName>
        <fullName evidence="7">Cytochrome P450, family 71, subfamily A, polypeptide 22</fullName>
    </submittedName>
</protein>
<evidence type="ECO:0000256" key="3">
    <source>
        <dbReference type="ARBA" id="ARBA00023004"/>
    </source>
</evidence>
<keyword evidence="6" id="KW-1133">Transmembrane helix</keyword>
<evidence type="ECO:0000256" key="5">
    <source>
        <dbReference type="RuleBase" id="RU000461"/>
    </source>
</evidence>
<feature type="binding site" description="axial binding residue" evidence="4">
    <location>
        <position position="449"/>
    </location>
    <ligand>
        <name>heme</name>
        <dbReference type="ChEBI" id="CHEBI:30413"/>
    </ligand>
    <ligandPart>
        <name>Fe</name>
        <dbReference type="ChEBI" id="CHEBI:18248"/>
    </ligandPart>
</feature>
<comment type="cofactor">
    <cofactor evidence="4">
        <name>heme</name>
        <dbReference type="ChEBI" id="CHEBI:30413"/>
    </cofactor>
</comment>
<dbReference type="PANTHER" id="PTHR47955:SF15">
    <property type="entry name" value="CYTOCHROME P450 71A2-LIKE"/>
    <property type="match status" value="1"/>
</dbReference>
<sequence length="509" mass="58019">MEPLNVAIFCSNPVFLSLILLFSLLICLKLGKKKNLNLPPSPPKLPFIGNIHQLGKLPHRSLRDLAKKYGSLLLLQLGYNPTVLISSADVVREIVQNHDIVFSDRPRTIAGEIFLYGWRDMVFAPYGDYWRQVRKISVVELFSQRRVHSFQPVRDQEVEVIINKLRRASLKGESIDLSEMLMFVSSNIVSRCVLSHKSEEEGGCSKFGELSKRLLILFTGFCIGDMFPYLKWLDFLTGYIPSMKALSAELDAFFDLVVQEHRSLEEHDDAIATVTKDFVSIIMQLQKDGMLEMDLTQDNIKAILLDMFIGGTDTTTTTTEWMMAELLKHPNVMTKVQQEVRNVVGSKSNVDVEDLNKMVYLKCVLKETLRLHPVVPLLVPRKTSASVELAGYDIPSNTTVVINAWAIQRDPKWWEEPEEFVPERFENSSIDLNGQDFHFIPFGFGRRQCPGWPFGVVSIEYVMANLLYWFDWKLPAGEIVENFDMTELYGLTVTKKAPLHVTPISHLSS</sequence>